<evidence type="ECO:0000256" key="7">
    <source>
        <dbReference type="SAM" id="SignalP"/>
    </source>
</evidence>
<dbReference type="GO" id="GO:0005737">
    <property type="term" value="C:cytoplasm"/>
    <property type="evidence" value="ECO:0007669"/>
    <property type="project" value="TreeGrafter"/>
</dbReference>
<dbReference type="GO" id="GO:0004423">
    <property type="term" value="F:iduronate-2-sulfatase activity"/>
    <property type="evidence" value="ECO:0007669"/>
    <property type="project" value="InterPro"/>
</dbReference>
<dbReference type="Gene3D" id="3.40.720.10">
    <property type="entry name" value="Alkaline Phosphatase, subunit A"/>
    <property type="match status" value="1"/>
</dbReference>
<keyword evidence="3" id="KW-0479">Metal-binding</keyword>
<feature type="signal peptide" evidence="7">
    <location>
        <begin position="1"/>
        <end position="26"/>
    </location>
</feature>
<keyword evidence="10" id="KW-1185">Reference proteome</keyword>
<organism evidence="9 10">
    <name type="scientific">Chryseosolibacter histidini</name>
    <dbReference type="NCBI Taxonomy" id="2782349"/>
    <lineage>
        <taxon>Bacteria</taxon>
        <taxon>Pseudomonadati</taxon>
        <taxon>Bacteroidota</taxon>
        <taxon>Cytophagia</taxon>
        <taxon>Cytophagales</taxon>
        <taxon>Chryseotaleaceae</taxon>
        <taxon>Chryseosolibacter</taxon>
    </lineage>
</organism>
<evidence type="ECO:0000256" key="4">
    <source>
        <dbReference type="ARBA" id="ARBA00022729"/>
    </source>
</evidence>
<dbReference type="SUPFAM" id="SSF53649">
    <property type="entry name" value="Alkaline phosphatase-like"/>
    <property type="match status" value="1"/>
</dbReference>
<dbReference type="InterPro" id="IPR035874">
    <property type="entry name" value="IDS"/>
</dbReference>
<dbReference type="PROSITE" id="PS00149">
    <property type="entry name" value="SULFATASE_2"/>
    <property type="match status" value="1"/>
</dbReference>
<comment type="similarity">
    <text evidence="2">Belongs to the sulfatase family.</text>
</comment>
<keyword evidence="6" id="KW-0106">Calcium</keyword>
<dbReference type="Pfam" id="PF00884">
    <property type="entry name" value="Sulfatase"/>
    <property type="match status" value="1"/>
</dbReference>
<comment type="cofactor">
    <cofactor evidence="1">
        <name>Ca(2+)</name>
        <dbReference type="ChEBI" id="CHEBI:29108"/>
    </cofactor>
</comment>
<gene>
    <name evidence="9" type="ORF">KK083_14625</name>
</gene>
<keyword evidence="4 7" id="KW-0732">Signal</keyword>
<evidence type="ECO:0000256" key="1">
    <source>
        <dbReference type="ARBA" id="ARBA00001913"/>
    </source>
</evidence>
<dbReference type="Proteomes" id="UP001319200">
    <property type="component" value="Unassembled WGS sequence"/>
</dbReference>
<dbReference type="PANTHER" id="PTHR45953:SF1">
    <property type="entry name" value="IDURONATE 2-SULFATASE"/>
    <property type="match status" value="1"/>
</dbReference>
<dbReference type="GO" id="GO:0046872">
    <property type="term" value="F:metal ion binding"/>
    <property type="evidence" value="ECO:0007669"/>
    <property type="project" value="UniProtKB-KW"/>
</dbReference>
<evidence type="ECO:0000313" key="10">
    <source>
        <dbReference type="Proteomes" id="UP001319200"/>
    </source>
</evidence>
<dbReference type="InterPro" id="IPR017850">
    <property type="entry name" value="Alkaline_phosphatase_core_sf"/>
</dbReference>
<comment type="caution">
    <text evidence="9">The sequence shown here is derived from an EMBL/GenBank/DDBJ whole genome shotgun (WGS) entry which is preliminary data.</text>
</comment>
<evidence type="ECO:0000256" key="5">
    <source>
        <dbReference type="ARBA" id="ARBA00022801"/>
    </source>
</evidence>
<dbReference type="PANTHER" id="PTHR45953">
    <property type="entry name" value="IDURONATE 2-SULFATASE"/>
    <property type="match status" value="1"/>
</dbReference>
<name>A0AAP2GPN0_9BACT</name>
<dbReference type="CDD" id="cd16030">
    <property type="entry name" value="iduronate-2-sulfatase"/>
    <property type="match status" value="1"/>
</dbReference>
<evidence type="ECO:0000259" key="8">
    <source>
        <dbReference type="Pfam" id="PF00884"/>
    </source>
</evidence>
<dbReference type="RefSeq" id="WP_254163997.1">
    <property type="nucleotide sequence ID" value="NZ_JAHESF010000013.1"/>
</dbReference>
<dbReference type="InterPro" id="IPR000917">
    <property type="entry name" value="Sulfatase_N"/>
</dbReference>
<protein>
    <submittedName>
        <fullName evidence="9">Sulfatase</fullName>
    </submittedName>
</protein>
<evidence type="ECO:0000256" key="3">
    <source>
        <dbReference type="ARBA" id="ARBA00022723"/>
    </source>
</evidence>
<evidence type="ECO:0000256" key="2">
    <source>
        <dbReference type="ARBA" id="ARBA00008779"/>
    </source>
</evidence>
<proteinExistence type="inferred from homology"/>
<keyword evidence="5" id="KW-0378">Hydrolase</keyword>
<evidence type="ECO:0000313" key="9">
    <source>
        <dbReference type="EMBL" id="MBT1698125.1"/>
    </source>
</evidence>
<dbReference type="PROSITE" id="PS00523">
    <property type="entry name" value="SULFATASE_1"/>
    <property type="match status" value="1"/>
</dbReference>
<dbReference type="AlphaFoldDB" id="A0AAP2GPN0"/>
<feature type="domain" description="Sulfatase N-terminal" evidence="8">
    <location>
        <begin position="37"/>
        <end position="377"/>
    </location>
</feature>
<evidence type="ECO:0000256" key="6">
    <source>
        <dbReference type="ARBA" id="ARBA00022837"/>
    </source>
</evidence>
<reference evidence="9 10" key="1">
    <citation type="submission" date="2021-05" db="EMBL/GenBank/DDBJ databases">
        <title>A Polyphasic approach of four new species of the genus Ohtaekwangia: Ohtaekwangia histidinii sp. nov., Ohtaekwangia cretensis sp. nov., Ohtaekwangia indiensis sp. nov., Ohtaekwangia reichenbachii sp. nov. from diverse environment.</title>
        <authorList>
            <person name="Octaviana S."/>
        </authorList>
    </citation>
    <scope>NUCLEOTIDE SEQUENCE [LARGE SCALE GENOMIC DNA]</scope>
    <source>
        <strain evidence="9 10">PWU4</strain>
    </source>
</reference>
<dbReference type="InterPro" id="IPR024607">
    <property type="entry name" value="Sulfatase_CS"/>
</dbReference>
<feature type="chain" id="PRO_5042916991" evidence="7">
    <location>
        <begin position="27"/>
        <end position="490"/>
    </location>
</feature>
<dbReference type="EMBL" id="JAHESF010000013">
    <property type="protein sequence ID" value="MBT1698125.1"/>
    <property type="molecule type" value="Genomic_DNA"/>
</dbReference>
<sequence>MSGIRTCRPVKALTTITFTFVLCVTAAVCGAQSTARKNVLFIAVDDLRPALGCYGDKVAITPHIDQLAAEGMVFDKAYCQQAVCAPSRTSLMTGLRPDKTKVWGLNTLFRNTMPEVITLPQFFKAQGYHTDAVGKIYHDPKSHQDPASWSGKTVLTITQNGAGNKYVLPENLSSKKGASTERQPVADSAYIDGKVTDAALQLLHKVKDTPFFLAVGFRRPHLPFTAPDRYWRMYDTVRFKPPINSGPPTNAPAIAFHNSQELRGYNDIPNSGPLPPETVRKLQHGYYAAVSYIDFQVGRLLQELERLNLKDNTIVVLWSDHGFHLGEQGLWCKSTNFENAVRVPLIISAPGMKTKGTHTQSLVELVDVYPTLVDLCGFPVPGNLDGKSLKPVLESPAASVKSFALSQFVRPYDALFNDADIKAMGYSLRTEDYRYTEWRKFGTDTVIATELYDHRNDPEETVNIAGSVSKTKLRRFKNTLEGVLEERSQK</sequence>
<accession>A0AAP2GPN0</accession>